<feature type="non-terminal residue" evidence="2">
    <location>
        <position position="1"/>
    </location>
</feature>
<organism evidence="2 3">
    <name type="scientific">Eggerthella lenta</name>
    <name type="common">Eubacterium lentum</name>
    <dbReference type="NCBI Taxonomy" id="84112"/>
    <lineage>
        <taxon>Bacteria</taxon>
        <taxon>Bacillati</taxon>
        <taxon>Actinomycetota</taxon>
        <taxon>Coriobacteriia</taxon>
        <taxon>Eggerthellales</taxon>
        <taxon>Eggerthellaceae</taxon>
        <taxon>Eggerthella</taxon>
    </lineage>
</organism>
<evidence type="ECO:0000313" key="3">
    <source>
        <dbReference type="Proteomes" id="UP000253857"/>
    </source>
</evidence>
<accession>A0A369N2I8</accession>
<protein>
    <submittedName>
        <fullName evidence="2">Asp-tRNA(Asn)/Glu-tRNA(Gln) amidotransferase GatCAB subunit A</fullName>
    </submittedName>
</protein>
<dbReference type="AlphaFoldDB" id="A0A369N2I8"/>
<dbReference type="Proteomes" id="UP000253857">
    <property type="component" value="Unassembled WGS sequence"/>
</dbReference>
<proteinExistence type="predicted"/>
<reference evidence="2 3" key="1">
    <citation type="journal article" date="2018" name="Elife">
        <title>Discovery and characterization of a prevalent human gut bacterial enzyme sufficient for the inactivation of a family of plant toxins.</title>
        <authorList>
            <person name="Koppel N."/>
            <person name="Bisanz J.E."/>
            <person name="Pandelia M.E."/>
            <person name="Turnbaugh P.J."/>
            <person name="Balskus E.P."/>
        </authorList>
    </citation>
    <scope>NUCLEOTIDE SEQUENCE [LARGE SCALE GENOMIC DNA]</scope>
    <source>
        <strain evidence="2 3">FAA1-1-60AUCSF</strain>
    </source>
</reference>
<gene>
    <name evidence="2" type="ORF">C1871_10860</name>
</gene>
<sequence>GQPYPEGSMADIPDAADATPGVDLPGLLTEEGGFGVAHQASSAAQRGLSERLGNAEAAPFQVEKAGE</sequence>
<name>A0A369N2I8_EGGLN</name>
<evidence type="ECO:0000313" key="2">
    <source>
        <dbReference type="EMBL" id="RDB83995.1"/>
    </source>
</evidence>
<evidence type="ECO:0000256" key="1">
    <source>
        <dbReference type="SAM" id="MobiDB-lite"/>
    </source>
</evidence>
<dbReference type="EMBL" id="PPTY01000020">
    <property type="protein sequence ID" value="RDB83995.1"/>
    <property type="molecule type" value="Genomic_DNA"/>
</dbReference>
<keyword evidence="2" id="KW-0808">Transferase</keyword>
<dbReference type="GO" id="GO:0016740">
    <property type="term" value="F:transferase activity"/>
    <property type="evidence" value="ECO:0007669"/>
    <property type="project" value="UniProtKB-KW"/>
</dbReference>
<feature type="region of interest" description="Disordered" evidence="1">
    <location>
        <begin position="1"/>
        <end position="67"/>
    </location>
</feature>
<comment type="caution">
    <text evidence="2">The sequence shown here is derived from an EMBL/GenBank/DDBJ whole genome shotgun (WGS) entry which is preliminary data.</text>
</comment>